<dbReference type="EMBL" id="BSWK01000020">
    <property type="protein sequence ID" value="GMB87013.1"/>
    <property type="molecule type" value="Genomic_DNA"/>
</dbReference>
<accession>A0AAV5PHK0</accession>
<evidence type="ECO:0000313" key="2">
    <source>
        <dbReference type="Proteomes" id="UP001165243"/>
    </source>
</evidence>
<gene>
    <name evidence="1" type="ORF">ME0900_13860</name>
</gene>
<comment type="caution">
    <text evidence="1">The sequence shown here is derived from an EMBL/GenBank/DDBJ whole genome shotgun (WGS) entry which is preliminary data.</text>
</comment>
<organism evidence="1 2">
    <name type="scientific">Lactobacillus delbrueckii subsp. bulgaricus</name>
    <dbReference type="NCBI Taxonomy" id="1585"/>
    <lineage>
        <taxon>Bacteria</taxon>
        <taxon>Bacillati</taxon>
        <taxon>Bacillota</taxon>
        <taxon>Bacilli</taxon>
        <taxon>Lactobacillales</taxon>
        <taxon>Lactobacillaceae</taxon>
        <taxon>Lactobacillus</taxon>
    </lineage>
</organism>
<sequence>MAKRPLKLQDLNEKALKAGDWQIAITCCFDDFAIKKSFDLKQYLEESDSFAEEGGDFQPVTDQSRYRQLSAGMPLYVFFDEESKAASPLNFVARSAIRDKAA</sequence>
<protein>
    <submittedName>
        <fullName evidence="1">Uncharacterized protein</fullName>
    </submittedName>
</protein>
<evidence type="ECO:0000313" key="1">
    <source>
        <dbReference type="EMBL" id="GMB87013.1"/>
    </source>
</evidence>
<name>A0AAV5PHK0_LACDE</name>
<reference evidence="1" key="1">
    <citation type="submission" date="2023-04" db="EMBL/GenBank/DDBJ databases">
        <title>Draft genome sequences of Lactobacillus delbrueckii subsp. bulgaricus ME-900 and ME-901 with improved acid tolerance.</title>
        <authorList>
            <person name="Ishida T."/>
            <person name="Yamamoto E."/>
            <person name="Koizumi A."/>
            <person name="Fujiwara S."/>
            <person name="Makino S."/>
            <person name="Kano H."/>
            <person name="Kimura K."/>
        </authorList>
    </citation>
    <scope>NUCLEOTIDE SEQUENCE</scope>
    <source>
        <strain evidence="1">ME-900</strain>
    </source>
</reference>
<dbReference type="RefSeq" id="WP_003621592.1">
    <property type="nucleotide sequence ID" value="NZ_JABWGR010000029.1"/>
</dbReference>
<proteinExistence type="predicted"/>
<dbReference type="AlphaFoldDB" id="A0AAV5PHK0"/>
<dbReference type="Proteomes" id="UP001165243">
    <property type="component" value="Unassembled WGS sequence"/>
</dbReference>